<accession>A0ABX0A030</accession>
<evidence type="ECO:0000313" key="1">
    <source>
        <dbReference type="EMBL" id="NCU16691.1"/>
    </source>
</evidence>
<dbReference type="SUPFAM" id="SSF141130">
    <property type="entry name" value="Acetamidase/Formamidase-like"/>
    <property type="match status" value="1"/>
</dbReference>
<dbReference type="RefSeq" id="WP_161919568.1">
    <property type="nucleotide sequence ID" value="NZ_JAACYS010000007.1"/>
</dbReference>
<dbReference type="Gene3D" id="3.10.28.20">
    <property type="entry name" value="Acetamidase/Formamidase-like domains"/>
    <property type="match status" value="1"/>
</dbReference>
<dbReference type="PANTHER" id="PTHR31891">
    <property type="entry name" value="FORMAMIDASE C869.04-RELATED"/>
    <property type="match status" value="1"/>
</dbReference>
<organism evidence="1 2">
    <name type="scientific">Pallidibacillus pasinlerensis</name>
    <dbReference type="NCBI Taxonomy" id="2703818"/>
    <lineage>
        <taxon>Bacteria</taxon>
        <taxon>Bacillati</taxon>
        <taxon>Bacillota</taxon>
        <taxon>Bacilli</taxon>
        <taxon>Bacillales</taxon>
        <taxon>Bacillaceae</taxon>
        <taxon>Pallidibacillus</taxon>
    </lineage>
</organism>
<dbReference type="Proteomes" id="UP000743899">
    <property type="component" value="Unassembled WGS sequence"/>
</dbReference>
<reference evidence="1 2" key="1">
    <citation type="submission" date="2020-01" db="EMBL/GenBank/DDBJ databases">
        <title>A novel Bacillus sp. from Pasinler.</title>
        <authorList>
            <person name="Adiguzel A."/>
            <person name="Ay H."/>
            <person name="Baltaci M.O."/>
        </authorList>
    </citation>
    <scope>NUCLEOTIDE SEQUENCE [LARGE SCALE GENOMIC DNA]</scope>
    <source>
        <strain evidence="1 2">P1</strain>
    </source>
</reference>
<gene>
    <name evidence="1" type="ORF">GW534_02745</name>
</gene>
<dbReference type="Pfam" id="PF03069">
    <property type="entry name" value="FmdA_AmdA"/>
    <property type="match status" value="2"/>
</dbReference>
<evidence type="ECO:0000313" key="2">
    <source>
        <dbReference type="Proteomes" id="UP000743899"/>
    </source>
</evidence>
<dbReference type="Gene3D" id="2.60.120.580">
    <property type="entry name" value="Acetamidase/Formamidase-like domains"/>
    <property type="match status" value="1"/>
</dbReference>
<proteinExistence type="predicted"/>
<dbReference type="EMBL" id="JAACYS010000007">
    <property type="protein sequence ID" value="NCU16691.1"/>
    <property type="molecule type" value="Genomic_DNA"/>
</dbReference>
<sequence>MSKDNKPVMRVASGTVVEIETYDCFLDQIKSEDTPFNEINWDQVNPATGPIYVEEAEPGDILKVEIKKIELVGEGTLATGPQLGVLGDRLSEFKIKKVPIQDGKIVFNENLSFPLTPMVGVIGVAPKEGAVNCGTPGDHGGNLDTTLVKEGATLYFPVFHPGALFALGDVHAAMGDGEVGVSGVEIAAKITISLTVVKGESISTPFVENEEGFATLVTKETLDEAAKGAVEAAADLIAKRTDLDMADIAMLLSAVGDLQISQVVNPLKTARMFVPKAVLEGYGAEKLF</sequence>
<protein>
    <submittedName>
        <fullName evidence="1">Acetamidase</fullName>
    </submittedName>
</protein>
<keyword evidence="2" id="KW-1185">Reference proteome</keyword>
<dbReference type="InterPro" id="IPR004304">
    <property type="entry name" value="FmdA_AmdA"/>
</dbReference>
<dbReference type="PANTHER" id="PTHR31891:SF1">
    <property type="entry name" value="FORMAMIDASE C869.04-RELATED"/>
    <property type="match status" value="1"/>
</dbReference>
<comment type="caution">
    <text evidence="1">The sequence shown here is derived from an EMBL/GenBank/DDBJ whole genome shotgun (WGS) entry which is preliminary data.</text>
</comment>
<name>A0ABX0A030_9BACI</name>
<dbReference type="Gene3D" id="2.40.10.120">
    <property type="match status" value="1"/>
</dbReference>